<gene>
    <name evidence="1" type="ORF">BACOVA_01716</name>
</gene>
<sequence length="35" mass="4146">MLCSINGVFYDFPYTLLYINVRFPSVCFSYNRACK</sequence>
<name>A0AAN3D8K8_BACO1</name>
<reference evidence="2" key="2">
    <citation type="submission" date="2007-04" db="EMBL/GenBank/DDBJ databases">
        <title>Draft genome sequence of Bacteroides ovatus (ATCC 8483).</title>
        <authorList>
            <person name="Sudarsanam P."/>
            <person name="Ley R."/>
            <person name="Guruge J."/>
            <person name="Turnbaugh P.J."/>
            <person name="Mahowald M."/>
            <person name="Liep D."/>
            <person name="Gordon J."/>
        </authorList>
    </citation>
    <scope>NUCLEOTIDE SEQUENCE [LARGE SCALE GENOMIC DNA]</scope>
    <source>
        <strain evidence="2">ATCC 8483 / DSM 1896 / JCM 5824 / BCRC 10623 / CCUG 4943 / NCTC 11153</strain>
    </source>
</reference>
<dbReference type="AlphaFoldDB" id="A0AAN3D8K8"/>
<dbReference type="EMBL" id="AAXF02000045">
    <property type="protein sequence ID" value="EDO12574.1"/>
    <property type="molecule type" value="Genomic_DNA"/>
</dbReference>
<accession>A0AAN3D8K8</accession>
<dbReference type="Proteomes" id="UP000005475">
    <property type="component" value="Unassembled WGS sequence"/>
</dbReference>
<comment type="caution">
    <text evidence="1">The sequence shown here is derived from an EMBL/GenBank/DDBJ whole genome shotgun (WGS) entry which is preliminary data.</text>
</comment>
<proteinExistence type="predicted"/>
<organism evidence="1 2">
    <name type="scientific">Bacteroides ovatus (strain ATCC 8483 / DSM 1896 / JCM 5824 / BCRC 10623 / CCUG 4943 / NCTC 11153)</name>
    <dbReference type="NCBI Taxonomy" id="411476"/>
    <lineage>
        <taxon>Bacteria</taxon>
        <taxon>Pseudomonadati</taxon>
        <taxon>Bacteroidota</taxon>
        <taxon>Bacteroidia</taxon>
        <taxon>Bacteroidales</taxon>
        <taxon>Bacteroidaceae</taxon>
        <taxon>Bacteroides</taxon>
    </lineage>
</organism>
<reference evidence="1 2" key="1">
    <citation type="submission" date="2007-03" db="EMBL/GenBank/DDBJ databases">
        <authorList>
            <person name="Fulton L."/>
            <person name="Clifton S."/>
            <person name="Fulton B."/>
            <person name="Xu J."/>
            <person name="Minx P."/>
            <person name="Pepin K.H."/>
            <person name="Johnson M."/>
            <person name="Thiruvilangam P."/>
            <person name="Bhonagiri V."/>
            <person name="Nash W.E."/>
            <person name="Mardis E.R."/>
            <person name="Wilson R.K."/>
        </authorList>
    </citation>
    <scope>NUCLEOTIDE SEQUENCE [LARGE SCALE GENOMIC DNA]</scope>
    <source>
        <strain evidence="2">ATCC 8483 / DSM 1896 / JCM 5824 / BCRC 10623 / CCUG 4943 / NCTC 11153</strain>
    </source>
</reference>
<protein>
    <submittedName>
        <fullName evidence="1">Uncharacterized protein</fullName>
    </submittedName>
</protein>
<evidence type="ECO:0000313" key="1">
    <source>
        <dbReference type="EMBL" id="EDO12574.1"/>
    </source>
</evidence>
<evidence type="ECO:0000313" key="2">
    <source>
        <dbReference type="Proteomes" id="UP000005475"/>
    </source>
</evidence>